<dbReference type="PANTHER" id="PTHR46621:SF1">
    <property type="entry name" value="SNRNA-ACTIVATING PROTEIN COMPLEX SUBUNIT 4"/>
    <property type="match status" value="1"/>
</dbReference>
<dbReference type="Gene3D" id="1.10.10.60">
    <property type="entry name" value="Homeodomain-like"/>
    <property type="match status" value="2"/>
</dbReference>
<dbReference type="PROSITE" id="PS51294">
    <property type="entry name" value="HTH_MYB"/>
    <property type="match status" value="2"/>
</dbReference>
<keyword evidence="3" id="KW-0804">Transcription</keyword>
<dbReference type="InterPro" id="IPR017930">
    <property type="entry name" value="Myb_dom"/>
</dbReference>
<feature type="domain" description="Myb-like" evidence="6">
    <location>
        <begin position="75"/>
        <end position="125"/>
    </location>
</feature>
<dbReference type="AlphaFoldDB" id="A0A1J4JUS0"/>
<dbReference type="GO" id="GO:0042795">
    <property type="term" value="P:snRNA transcription by RNA polymerase II"/>
    <property type="evidence" value="ECO:0007669"/>
    <property type="project" value="TreeGrafter"/>
</dbReference>
<dbReference type="GO" id="GO:0001006">
    <property type="term" value="F:RNA polymerase III type 3 promoter sequence-specific DNA binding"/>
    <property type="evidence" value="ECO:0007669"/>
    <property type="project" value="TreeGrafter"/>
</dbReference>
<organism evidence="8 9">
    <name type="scientific">Tritrichomonas foetus</name>
    <dbReference type="NCBI Taxonomy" id="1144522"/>
    <lineage>
        <taxon>Eukaryota</taxon>
        <taxon>Metamonada</taxon>
        <taxon>Parabasalia</taxon>
        <taxon>Tritrichomonadida</taxon>
        <taxon>Tritrichomonadidae</taxon>
        <taxon>Tritrichomonas</taxon>
    </lineage>
</organism>
<evidence type="ECO:0000259" key="7">
    <source>
        <dbReference type="PROSITE" id="PS51294"/>
    </source>
</evidence>
<evidence type="ECO:0000313" key="9">
    <source>
        <dbReference type="Proteomes" id="UP000179807"/>
    </source>
</evidence>
<evidence type="ECO:0000256" key="3">
    <source>
        <dbReference type="ARBA" id="ARBA00023163"/>
    </source>
</evidence>
<dbReference type="GO" id="GO:0000978">
    <property type="term" value="F:RNA polymerase II cis-regulatory region sequence-specific DNA binding"/>
    <property type="evidence" value="ECO:0007669"/>
    <property type="project" value="TreeGrafter"/>
</dbReference>
<accession>A0A1J4JUS0</accession>
<evidence type="ECO:0000256" key="5">
    <source>
        <dbReference type="SAM" id="MobiDB-lite"/>
    </source>
</evidence>
<dbReference type="VEuPathDB" id="TrichDB:TRFO_31934"/>
<evidence type="ECO:0000256" key="4">
    <source>
        <dbReference type="ARBA" id="ARBA00023242"/>
    </source>
</evidence>
<dbReference type="CDD" id="cd00167">
    <property type="entry name" value="SANT"/>
    <property type="match status" value="2"/>
</dbReference>
<dbReference type="GO" id="GO:0042796">
    <property type="term" value="P:snRNA transcription by RNA polymerase III"/>
    <property type="evidence" value="ECO:0007669"/>
    <property type="project" value="TreeGrafter"/>
</dbReference>
<dbReference type="InterPro" id="IPR001005">
    <property type="entry name" value="SANT/Myb"/>
</dbReference>
<keyword evidence="4" id="KW-0539">Nucleus</keyword>
<dbReference type="OrthoDB" id="2143914at2759"/>
<feature type="domain" description="Myb-like" evidence="6">
    <location>
        <begin position="30"/>
        <end position="74"/>
    </location>
</feature>
<keyword evidence="9" id="KW-1185">Reference proteome</keyword>
<dbReference type="PANTHER" id="PTHR46621">
    <property type="entry name" value="SNRNA-ACTIVATING PROTEIN COMPLEX SUBUNIT 4"/>
    <property type="match status" value="1"/>
</dbReference>
<feature type="region of interest" description="Disordered" evidence="5">
    <location>
        <begin position="1"/>
        <end position="25"/>
    </location>
</feature>
<dbReference type="SMART" id="SM00717">
    <property type="entry name" value="SANT"/>
    <property type="match status" value="2"/>
</dbReference>
<protein>
    <submittedName>
        <fullName evidence="8">Myb-like DNA-binding domain containing protein</fullName>
    </submittedName>
</protein>
<dbReference type="Pfam" id="PF13921">
    <property type="entry name" value="Myb_DNA-bind_6"/>
    <property type="match status" value="1"/>
</dbReference>
<keyword evidence="1" id="KW-0805">Transcription regulation</keyword>
<feature type="compositionally biased region" description="Low complexity" evidence="5">
    <location>
        <begin position="8"/>
        <end position="24"/>
    </location>
</feature>
<dbReference type="RefSeq" id="XP_068354404.1">
    <property type="nucleotide sequence ID" value="XM_068508217.1"/>
</dbReference>
<evidence type="ECO:0000256" key="1">
    <source>
        <dbReference type="ARBA" id="ARBA00023015"/>
    </source>
</evidence>
<comment type="caution">
    <text evidence="8">The sequence shown here is derived from an EMBL/GenBank/DDBJ whole genome shotgun (WGS) entry which is preliminary data.</text>
</comment>
<proteinExistence type="predicted"/>
<gene>
    <name evidence="8" type="ORF">TRFO_31934</name>
</gene>
<dbReference type="InterPro" id="IPR009057">
    <property type="entry name" value="Homeodomain-like_sf"/>
</dbReference>
<sequence length="241" mass="28627">MQSNLLMNESTCNTPNNNNLTGRNFKPHEKFTIDDDATLRRLVAKYGENNWNQIALMMPGRKPRQCKERWMNYLTPSLNTSKWIESEDQLLLEKVSELGFKWVKISKFFENRTDQMVKNRFHILKRKEQKRLRKLEMTPTISTENSQNVRILPIENCSIVVNNNLVNNMSQINEEEKEKIKSEIQIYQEFDFQNSQVSEKVDEPFVCDEQQFSGAVFEVEDDQFMFLDDIQFDFNLDQISF</sequence>
<keyword evidence="2" id="KW-0238">DNA-binding</keyword>
<evidence type="ECO:0000259" key="6">
    <source>
        <dbReference type="PROSITE" id="PS50090"/>
    </source>
</evidence>
<dbReference type="EMBL" id="MLAK01000919">
    <property type="protein sequence ID" value="OHT01268.1"/>
    <property type="molecule type" value="Genomic_DNA"/>
</dbReference>
<dbReference type="GO" id="GO:0019185">
    <property type="term" value="C:snRNA-activating protein complex"/>
    <property type="evidence" value="ECO:0007669"/>
    <property type="project" value="TreeGrafter"/>
</dbReference>
<evidence type="ECO:0000313" key="8">
    <source>
        <dbReference type="EMBL" id="OHT01268.1"/>
    </source>
</evidence>
<name>A0A1J4JUS0_9EUKA</name>
<dbReference type="PROSITE" id="PS50090">
    <property type="entry name" value="MYB_LIKE"/>
    <property type="match status" value="2"/>
</dbReference>
<evidence type="ECO:0000256" key="2">
    <source>
        <dbReference type="ARBA" id="ARBA00023125"/>
    </source>
</evidence>
<feature type="domain" description="HTH myb-type" evidence="7">
    <location>
        <begin position="23"/>
        <end position="78"/>
    </location>
</feature>
<dbReference type="InterPro" id="IPR051575">
    <property type="entry name" value="Myb-like_DNA-bd"/>
</dbReference>
<feature type="domain" description="HTH myb-type" evidence="7">
    <location>
        <begin position="79"/>
        <end position="129"/>
    </location>
</feature>
<dbReference type="SUPFAM" id="SSF46689">
    <property type="entry name" value="Homeodomain-like"/>
    <property type="match status" value="1"/>
</dbReference>
<reference evidence="8" key="1">
    <citation type="submission" date="2016-10" db="EMBL/GenBank/DDBJ databases">
        <authorList>
            <person name="Benchimol M."/>
            <person name="Almeida L.G."/>
            <person name="Vasconcelos A.T."/>
            <person name="Perreira-Neves A."/>
            <person name="Rosa I.A."/>
            <person name="Tasca T."/>
            <person name="Bogo M.R."/>
            <person name="de Souza W."/>
        </authorList>
    </citation>
    <scope>NUCLEOTIDE SEQUENCE [LARGE SCALE GENOMIC DNA]</scope>
    <source>
        <strain evidence="8">K</strain>
    </source>
</reference>
<dbReference type="GeneID" id="94842921"/>
<dbReference type="Proteomes" id="UP000179807">
    <property type="component" value="Unassembled WGS sequence"/>
</dbReference>